<protein>
    <recommendedName>
        <fullName evidence="3">PF06252 family protein</fullName>
    </recommendedName>
</protein>
<sequence>MTEMISKEQIKNIWGFAKEVNIDKDNLYCMIERISKKDSMRQMTKLQANKLIKELIAIKDKNKKSKKSYTQKRTDTNGNKNTKFQREKIYTLTGILGWNDNNNRINGFVKRMFKVDRIEWLDEDDCSKLIEILKKMIIRQGKDKELE</sequence>
<evidence type="ECO:0008006" key="3">
    <source>
        <dbReference type="Google" id="ProtNLM"/>
    </source>
</evidence>
<dbReference type="HOGENOM" id="CLU_121324_0_0_9"/>
<name>G9XBF0_9FIRM</name>
<reference evidence="1 2" key="1">
    <citation type="submission" date="2011-08" db="EMBL/GenBank/DDBJ databases">
        <title>The Genome Sequence of Eubacteriaceae bacterium CM5.</title>
        <authorList>
            <consortium name="The Broad Institute Genome Sequencing Platform"/>
            <person name="Earl A."/>
            <person name="Ward D."/>
            <person name="Feldgarden M."/>
            <person name="Gevers D."/>
            <person name="Sizova M."/>
            <person name="Hazen A."/>
            <person name="Epstein S."/>
            <person name="Young S.K."/>
            <person name="Zeng Q."/>
            <person name="Gargeya S."/>
            <person name="Fitzgerald M."/>
            <person name="Haas B."/>
            <person name="Abouelleil A."/>
            <person name="Alvarado L."/>
            <person name="Arachchi H.M."/>
            <person name="Berlin A."/>
            <person name="Brown A."/>
            <person name="Chapman S.B."/>
            <person name="Chen Z."/>
            <person name="Dunbar C."/>
            <person name="Freedman E."/>
            <person name="Gearin G."/>
            <person name="Gellesch M."/>
            <person name="Goldberg J."/>
            <person name="Griggs A."/>
            <person name="Gujja S."/>
            <person name="Heiman D."/>
            <person name="Howarth C."/>
            <person name="Larson L."/>
            <person name="Lui A."/>
            <person name="MacDonald P.J.P."/>
            <person name="Montmayeur A."/>
            <person name="Murphy C."/>
            <person name="Neiman D."/>
            <person name="Pearson M."/>
            <person name="Priest M."/>
            <person name="Roberts A."/>
            <person name="Saif S."/>
            <person name="Shea T."/>
            <person name="Shenoy N."/>
            <person name="Sisk P."/>
            <person name="Stolte C."/>
            <person name="Sykes S."/>
            <person name="Wortman J."/>
            <person name="Nusbaum C."/>
            <person name="Birren B."/>
        </authorList>
    </citation>
    <scope>NUCLEOTIDE SEQUENCE [LARGE SCALE GENOMIC DNA]</scope>
    <source>
        <strain evidence="1 2">CM5</strain>
    </source>
</reference>
<evidence type="ECO:0000313" key="2">
    <source>
        <dbReference type="Proteomes" id="UP000003379"/>
    </source>
</evidence>
<dbReference type="Proteomes" id="UP000003379">
    <property type="component" value="Unassembled WGS sequence"/>
</dbReference>
<dbReference type="InterPro" id="IPR009363">
    <property type="entry name" value="Phage_Mu_Gp16"/>
</dbReference>
<organism evidence="1 2">
    <name type="scientific">Peptoanaerobacter stomatis</name>
    <dbReference type="NCBI Taxonomy" id="796937"/>
    <lineage>
        <taxon>Bacteria</taxon>
        <taxon>Bacillati</taxon>
        <taxon>Bacillota</taxon>
        <taxon>Clostridia</taxon>
        <taxon>Peptostreptococcales</taxon>
        <taxon>Filifactoraceae</taxon>
        <taxon>Peptoanaerobacter</taxon>
    </lineage>
</organism>
<gene>
    <name evidence="1" type="ORF">HMPREF9628_01317</name>
</gene>
<dbReference type="EMBL" id="AFZG01000015">
    <property type="protein sequence ID" value="EHL19801.1"/>
    <property type="molecule type" value="Genomic_DNA"/>
</dbReference>
<proteinExistence type="predicted"/>
<evidence type="ECO:0000313" key="1">
    <source>
        <dbReference type="EMBL" id="EHL19801.1"/>
    </source>
</evidence>
<comment type="caution">
    <text evidence="1">The sequence shown here is derived from an EMBL/GenBank/DDBJ whole genome shotgun (WGS) entry which is preliminary data.</text>
</comment>
<dbReference type="Pfam" id="PF06252">
    <property type="entry name" value="GemA"/>
    <property type="match status" value="1"/>
</dbReference>
<accession>G9XBF0</accession>
<dbReference type="AlphaFoldDB" id="G9XBF0"/>